<accession>R2Q6S3</accession>
<protein>
    <recommendedName>
        <fullName evidence="3">MucBP domain-containing protein</fullName>
    </recommendedName>
</protein>
<dbReference type="OrthoDB" id="2243933at2"/>
<name>R2Q6S3_9ENTE</name>
<reference evidence="5 7" key="2">
    <citation type="submission" date="2013-03" db="EMBL/GenBank/DDBJ databases">
        <title>The Genome Sequence of Enterococcus haemoperoxidus BAA-382 (PacBio/Illumina hybrid assembly).</title>
        <authorList>
            <consortium name="The Broad Institute Genomics Platform"/>
            <consortium name="The Broad Institute Genome Sequencing Center for Infectious Disease"/>
            <person name="Earl A."/>
            <person name="Russ C."/>
            <person name="Gilmore M."/>
            <person name="Surin D."/>
            <person name="Walker B."/>
            <person name="Young S."/>
            <person name="Zeng Q."/>
            <person name="Gargeya S."/>
            <person name="Fitzgerald M."/>
            <person name="Haas B."/>
            <person name="Abouelleil A."/>
            <person name="Allen A.W."/>
            <person name="Alvarado L."/>
            <person name="Arachchi H.M."/>
            <person name="Berlin A.M."/>
            <person name="Chapman S.B."/>
            <person name="Gainer-Dewar J."/>
            <person name="Goldberg J."/>
            <person name="Griggs A."/>
            <person name="Gujja S."/>
            <person name="Hansen M."/>
            <person name="Howarth C."/>
            <person name="Imamovic A."/>
            <person name="Ireland A."/>
            <person name="Larimer J."/>
            <person name="McCowan C."/>
            <person name="Murphy C."/>
            <person name="Pearson M."/>
            <person name="Poon T.W."/>
            <person name="Priest M."/>
            <person name="Roberts A."/>
            <person name="Saif S."/>
            <person name="Shea T."/>
            <person name="Sisk P."/>
            <person name="Sykes S."/>
            <person name="Wortman J."/>
            <person name="Nusbaum C."/>
            <person name="Birren B."/>
        </authorList>
    </citation>
    <scope>NUCLEOTIDE SEQUENCE [LARGE SCALE GENOMIC DNA]</scope>
    <source>
        <strain evidence="5 7">ATCC BAA-382</strain>
    </source>
</reference>
<feature type="domain" description="MucBP" evidence="3">
    <location>
        <begin position="361"/>
        <end position="423"/>
    </location>
</feature>
<evidence type="ECO:0000256" key="1">
    <source>
        <dbReference type="ARBA" id="ARBA00022737"/>
    </source>
</evidence>
<evidence type="ECO:0000313" key="4">
    <source>
        <dbReference type="EMBL" id="EOH92217.1"/>
    </source>
</evidence>
<dbReference type="RefSeq" id="WP_010763357.1">
    <property type="nucleotide sequence ID" value="NZ_KB946316.1"/>
</dbReference>
<dbReference type="Gene3D" id="3.10.20.320">
    <property type="entry name" value="Putative peptidoglycan bound protein (lpxtg motif)"/>
    <property type="match status" value="3"/>
</dbReference>
<dbReference type="eggNOG" id="COG4932">
    <property type="taxonomic scope" value="Bacteria"/>
</dbReference>
<dbReference type="Proteomes" id="UP000014197">
    <property type="component" value="Unassembled WGS sequence"/>
</dbReference>
<dbReference type="EMBL" id="AJAR01000031">
    <property type="protein sequence ID" value="EOH92217.1"/>
    <property type="molecule type" value="Genomic_DNA"/>
</dbReference>
<dbReference type="InterPro" id="IPR009459">
    <property type="entry name" value="MucBP_dom"/>
</dbReference>
<keyword evidence="1" id="KW-0677">Repeat</keyword>
<feature type="transmembrane region" description="Helical" evidence="2">
    <location>
        <begin position="457"/>
        <end position="475"/>
    </location>
</feature>
<proteinExistence type="predicted"/>
<evidence type="ECO:0000256" key="2">
    <source>
        <dbReference type="SAM" id="Phobius"/>
    </source>
</evidence>
<evidence type="ECO:0000313" key="5">
    <source>
        <dbReference type="EMBL" id="EOT61902.1"/>
    </source>
</evidence>
<dbReference type="EMBL" id="ASVY01000002">
    <property type="protein sequence ID" value="EOT61902.1"/>
    <property type="molecule type" value="Genomic_DNA"/>
</dbReference>
<evidence type="ECO:0000259" key="3">
    <source>
        <dbReference type="Pfam" id="PF06458"/>
    </source>
</evidence>
<reference evidence="4 6" key="1">
    <citation type="submission" date="2013-02" db="EMBL/GenBank/DDBJ databases">
        <title>The Genome Sequence of Enterococcus haemoperoxidus BAA-382.</title>
        <authorList>
            <consortium name="The Broad Institute Genome Sequencing Platform"/>
            <consortium name="The Broad Institute Genome Sequencing Center for Infectious Disease"/>
            <person name="Earl A.M."/>
            <person name="Gilmore M.S."/>
            <person name="Lebreton F."/>
            <person name="Walker B."/>
            <person name="Young S.K."/>
            <person name="Zeng Q."/>
            <person name="Gargeya S."/>
            <person name="Fitzgerald M."/>
            <person name="Haas B."/>
            <person name="Abouelleil A."/>
            <person name="Alvarado L."/>
            <person name="Arachchi H.M."/>
            <person name="Berlin A.M."/>
            <person name="Chapman S.B."/>
            <person name="Dewar J."/>
            <person name="Goldberg J."/>
            <person name="Griggs A."/>
            <person name="Gujja S."/>
            <person name="Hansen M."/>
            <person name="Howarth C."/>
            <person name="Imamovic A."/>
            <person name="Larimer J."/>
            <person name="McCowan C."/>
            <person name="Murphy C."/>
            <person name="Neiman D."/>
            <person name="Pearson M."/>
            <person name="Priest M."/>
            <person name="Roberts A."/>
            <person name="Saif S."/>
            <person name="Shea T."/>
            <person name="Sisk P."/>
            <person name="Sykes S."/>
            <person name="Wortman J."/>
            <person name="Nusbaum C."/>
            <person name="Birren B."/>
        </authorList>
    </citation>
    <scope>NUCLEOTIDE SEQUENCE [LARGE SCALE GENOMIC DNA]</scope>
    <source>
        <strain evidence="4 6">ATCC BAA-382</strain>
    </source>
</reference>
<comment type="caution">
    <text evidence="4">The sequence shown here is derived from an EMBL/GenBank/DDBJ whole genome shotgun (WGS) entry which is preliminary data.</text>
</comment>
<evidence type="ECO:0000313" key="7">
    <source>
        <dbReference type="Proteomes" id="UP000014197"/>
    </source>
</evidence>
<dbReference type="Pfam" id="PF06458">
    <property type="entry name" value="MucBP"/>
    <property type="match status" value="3"/>
</dbReference>
<organism evidence="4 6">
    <name type="scientific">Enterococcus haemoperoxidus ATCC BAA-382</name>
    <dbReference type="NCBI Taxonomy" id="1158608"/>
    <lineage>
        <taxon>Bacteria</taxon>
        <taxon>Bacillati</taxon>
        <taxon>Bacillota</taxon>
        <taxon>Bacilli</taxon>
        <taxon>Lactobacillales</taxon>
        <taxon>Enterococcaceae</taxon>
        <taxon>Enterococcus</taxon>
    </lineage>
</organism>
<dbReference type="PATRIC" id="fig|1158608.3.peg.3135"/>
<feature type="domain" description="MucBP" evidence="3">
    <location>
        <begin position="216"/>
        <end position="282"/>
    </location>
</feature>
<evidence type="ECO:0000313" key="6">
    <source>
        <dbReference type="Proteomes" id="UP000013858"/>
    </source>
</evidence>
<keyword evidence="7" id="KW-1185">Reference proteome</keyword>
<keyword evidence="2" id="KW-0812">Transmembrane</keyword>
<keyword evidence="2" id="KW-1133">Transmembrane helix</keyword>
<gene>
    <name evidence="5" type="ORF">I583_00885</name>
    <name evidence="4" type="ORF">UAW_03202</name>
</gene>
<feature type="domain" description="MucBP" evidence="3">
    <location>
        <begin position="292"/>
        <end position="353"/>
    </location>
</feature>
<dbReference type="STRING" id="155618.RV06_GL003143"/>
<sequence length="483" mass="53920">MEKLLHYTGFLLLGFILVYAPAVFAQGNVSSSGMKTSDDGTDYVLVGKAFHDIFSEPTKIDLNQNEIVYFQQELTVNNGTMTKYLAKFINQDSLGNSWFQFSSYPTVTKGNAKITYTTDGINFSETLPKLNDLVGYKMEITQNIVHPSDGNNREADLLISFTMAPKKDYIIENNALDKDIVPFSGGYDSGGYGTYYDWGFRRGVHFTNIPVPGADVEVTYKDNDGIEIHDPQWIKGNVGDTYDTTTEQFKLEIPGYTLNQERFPINAIGNFTAKKQVVNYVYNKNPVKATSVTVKYQDVDGNKLADDVVKTGMIGEQYTTEQKEIPGYAFNDILGSAAGVFTDETQTVIYIYTQIPTKTAKVTVNYQDGAGNKLTDDVVKTGLVGEQYTTEQKGIPGYIFKEVHGNIKGRFTDNAQIVTYVYEKNKIQQPKDNSNNNNQALTKILPSAGENNSYSKVLGVLGSVIIICAFTRWFMIKQKKDQE</sequence>
<dbReference type="Proteomes" id="UP000013858">
    <property type="component" value="Unassembled WGS sequence"/>
</dbReference>
<dbReference type="AlphaFoldDB" id="R2Q6S3"/>
<keyword evidence="2" id="KW-0472">Membrane</keyword>